<sequence>MEGFSELANWNGARTSRQDDTRPQSIQSVVLANADSTGSASDALLAAEVRWDVQDNSSDDNRVQSSSRSARAQSQPAGAASASTSPPRPNYLDHHHSHKVEPVVSEHQDVPERRIPTSPSPYQTSTQPVNTNLSPVPDASRTSALLSTEDLGFQLELRVRSRSPPKSSRTSEADVTQLLTAKERFQSSLPITPKANSPTPLFLPSASPLTPPPNHPIASFPTPHKLYHGRASSPISISSSSPTPPSASKPCRASIPPRARVVPAHRAYVAIPTLPGHRSRTSYAPLMDRPVPSRGRVADNTGTKSLARLMQAAFHQNTGPVAGPSRTVTKRRRVQSDSEESVTLEKKRPRLSYKTPRVTAVAGPSRTKPEPVASSSWLPDEDFIPLLGLSEPSRRDMPTGALSVVVRHVDLYLSAPRKRSSIWFSRKTVACSSEECWTPPSEADPKGKRRQINDSEDFAVTHDAPQLIPLKRSASPSQRAPTPAKKQALVARSPSHEEPSQVQGDFELPPSMPSPVSANRFPDAIRPHHLTSAYQLSYPHDRHPDGPMLGFVSFDGDDSELSVHMGRADLGRDDSGMGDDMHLVPGDPMAFDGDRGLPWDQSLMFAPAVGMSLEDGHGHGGTIDMLMLDDGDVIQRDMLPAIDPVTSPPPTTSPSDEYQRQTSPSSRETSPDEPLAALVKSRPVDVAAISNGPPKRKPPKSHPRQEQDQSEPEAGPSTLIGTSQILEEPDSAVTTPIELPADDEDDDDYDPRASYGPRTTKRRRKSSAKALLLQEEAALRSKRVAHDLDETFCHHCRRTTKLLKMDCANVRPKTGTCGKHFCINCIEKRYPEIAFDHSMSDFICPACSDTCRCTVCSKKRGVEYVYERQRKHMQLDLGSDQKHTEKAPMAAIASSSSAPLRVVAPKTGAFSVDTTLHKGQYWGAVFSITGQPLGMAYAEDDENLRLTATAPPLVQGPDGLPYLQLPPTSLVGPSTAGPAPSLPIPNEGTPSSFVAQSPRRRKTLHVFVGAKQKGWSRPKQVKDGVKTVPNKTKPFPGLRLYIGKRPPRLLRPEAVSGDGEEHGIEVEVPSSPLSPLEDEIEDFWPNEVPMDALERAGIPIVATTASEGAVGAEGEKETPSHWDGEMLTRILQFQPLPPLPAPSTSALPLPSIP</sequence>
<reference evidence="1" key="2">
    <citation type="journal article" date="2022" name="New Phytol.">
        <title>Evolutionary transition to the ectomycorrhizal habit in the genomes of a hyperdiverse lineage of mushroom-forming fungi.</title>
        <authorList>
            <person name="Looney B."/>
            <person name="Miyauchi S."/>
            <person name="Morin E."/>
            <person name="Drula E."/>
            <person name="Courty P.E."/>
            <person name="Kohler A."/>
            <person name="Kuo A."/>
            <person name="LaButti K."/>
            <person name="Pangilinan J."/>
            <person name="Lipzen A."/>
            <person name="Riley R."/>
            <person name="Andreopoulos W."/>
            <person name="He G."/>
            <person name="Johnson J."/>
            <person name="Nolan M."/>
            <person name="Tritt A."/>
            <person name="Barry K.W."/>
            <person name="Grigoriev I.V."/>
            <person name="Nagy L.G."/>
            <person name="Hibbett D."/>
            <person name="Henrissat B."/>
            <person name="Matheny P.B."/>
            <person name="Labbe J."/>
            <person name="Martin F.M."/>
        </authorList>
    </citation>
    <scope>NUCLEOTIDE SEQUENCE</scope>
    <source>
        <strain evidence="1">FP105234-sp</strain>
    </source>
</reference>
<dbReference type="EMBL" id="MU276023">
    <property type="protein sequence ID" value="KAI0043321.1"/>
    <property type="molecule type" value="Genomic_DNA"/>
</dbReference>
<keyword evidence="2" id="KW-1185">Reference proteome</keyword>
<proteinExistence type="predicted"/>
<evidence type="ECO:0000313" key="2">
    <source>
        <dbReference type="Proteomes" id="UP000814033"/>
    </source>
</evidence>
<comment type="caution">
    <text evidence="1">The sequence shown here is derived from an EMBL/GenBank/DDBJ whole genome shotgun (WGS) entry which is preliminary data.</text>
</comment>
<protein>
    <submittedName>
        <fullName evidence="1">Uncharacterized protein</fullName>
    </submittedName>
</protein>
<organism evidence="1 2">
    <name type="scientific">Auriscalpium vulgare</name>
    <dbReference type="NCBI Taxonomy" id="40419"/>
    <lineage>
        <taxon>Eukaryota</taxon>
        <taxon>Fungi</taxon>
        <taxon>Dikarya</taxon>
        <taxon>Basidiomycota</taxon>
        <taxon>Agaricomycotina</taxon>
        <taxon>Agaricomycetes</taxon>
        <taxon>Russulales</taxon>
        <taxon>Auriscalpiaceae</taxon>
        <taxon>Auriscalpium</taxon>
    </lineage>
</organism>
<dbReference type="Proteomes" id="UP000814033">
    <property type="component" value="Unassembled WGS sequence"/>
</dbReference>
<name>A0ACB8RI42_9AGAM</name>
<gene>
    <name evidence="1" type="ORF">FA95DRAFT_1575179</name>
</gene>
<reference evidence="1" key="1">
    <citation type="submission" date="2021-02" db="EMBL/GenBank/DDBJ databases">
        <authorList>
            <consortium name="DOE Joint Genome Institute"/>
            <person name="Ahrendt S."/>
            <person name="Looney B.P."/>
            <person name="Miyauchi S."/>
            <person name="Morin E."/>
            <person name="Drula E."/>
            <person name="Courty P.E."/>
            <person name="Chicoki N."/>
            <person name="Fauchery L."/>
            <person name="Kohler A."/>
            <person name="Kuo A."/>
            <person name="Labutti K."/>
            <person name="Pangilinan J."/>
            <person name="Lipzen A."/>
            <person name="Riley R."/>
            <person name="Andreopoulos W."/>
            <person name="He G."/>
            <person name="Johnson J."/>
            <person name="Barry K.W."/>
            <person name="Grigoriev I.V."/>
            <person name="Nagy L."/>
            <person name="Hibbett D."/>
            <person name="Henrissat B."/>
            <person name="Matheny P.B."/>
            <person name="Labbe J."/>
            <person name="Martin F."/>
        </authorList>
    </citation>
    <scope>NUCLEOTIDE SEQUENCE</scope>
    <source>
        <strain evidence="1">FP105234-sp</strain>
    </source>
</reference>
<evidence type="ECO:0000313" key="1">
    <source>
        <dbReference type="EMBL" id="KAI0043321.1"/>
    </source>
</evidence>
<accession>A0ACB8RI42</accession>